<sequence length="234" mass="26287">PSLLQDITAVDLERFLAVIFPKNYQHWDATTVDEWSSVLKVAHQWEAESIYRVALSQIEPHATAVDLVVLGARYHIADWLRKGRIGLCRREEPITLGEAIRMGTEEAIRISAARHHIRRSHVRPEVEDSTILPLVEERDVDQGVEDSFSFKSMRVAEQESNSSMGASSSEKRACSSLVGQESATREPQASSHRIQLPGGFELFPPGNRAVETLNIHDPQTVRSNSLFWSNFVSC</sequence>
<dbReference type="Proteomes" id="UP000308600">
    <property type="component" value="Unassembled WGS sequence"/>
</dbReference>
<dbReference type="EMBL" id="ML208345">
    <property type="protein sequence ID" value="TFK68754.1"/>
    <property type="molecule type" value="Genomic_DNA"/>
</dbReference>
<proteinExistence type="predicted"/>
<reference evidence="1 2" key="1">
    <citation type="journal article" date="2019" name="Nat. Ecol. Evol.">
        <title>Megaphylogeny resolves global patterns of mushroom evolution.</title>
        <authorList>
            <person name="Varga T."/>
            <person name="Krizsan K."/>
            <person name="Foldi C."/>
            <person name="Dima B."/>
            <person name="Sanchez-Garcia M."/>
            <person name="Sanchez-Ramirez S."/>
            <person name="Szollosi G.J."/>
            <person name="Szarkandi J.G."/>
            <person name="Papp V."/>
            <person name="Albert L."/>
            <person name="Andreopoulos W."/>
            <person name="Angelini C."/>
            <person name="Antonin V."/>
            <person name="Barry K.W."/>
            <person name="Bougher N.L."/>
            <person name="Buchanan P."/>
            <person name="Buyck B."/>
            <person name="Bense V."/>
            <person name="Catcheside P."/>
            <person name="Chovatia M."/>
            <person name="Cooper J."/>
            <person name="Damon W."/>
            <person name="Desjardin D."/>
            <person name="Finy P."/>
            <person name="Geml J."/>
            <person name="Haridas S."/>
            <person name="Hughes K."/>
            <person name="Justo A."/>
            <person name="Karasinski D."/>
            <person name="Kautmanova I."/>
            <person name="Kiss B."/>
            <person name="Kocsube S."/>
            <person name="Kotiranta H."/>
            <person name="LaButti K.M."/>
            <person name="Lechner B.E."/>
            <person name="Liimatainen K."/>
            <person name="Lipzen A."/>
            <person name="Lukacs Z."/>
            <person name="Mihaltcheva S."/>
            <person name="Morgado L.N."/>
            <person name="Niskanen T."/>
            <person name="Noordeloos M.E."/>
            <person name="Ohm R.A."/>
            <person name="Ortiz-Santana B."/>
            <person name="Ovrebo C."/>
            <person name="Racz N."/>
            <person name="Riley R."/>
            <person name="Savchenko A."/>
            <person name="Shiryaev A."/>
            <person name="Soop K."/>
            <person name="Spirin V."/>
            <person name="Szebenyi C."/>
            <person name="Tomsovsky M."/>
            <person name="Tulloss R.E."/>
            <person name="Uehling J."/>
            <person name="Grigoriev I.V."/>
            <person name="Vagvolgyi C."/>
            <person name="Papp T."/>
            <person name="Martin F.M."/>
            <person name="Miettinen O."/>
            <person name="Hibbett D.S."/>
            <person name="Nagy L.G."/>
        </authorList>
    </citation>
    <scope>NUCLEOTIDE SEQUENCE [LARGE SCALE GENOMIC DNA]</scope>
    <source>
        <strain evidence="1 2">NL-1719</strain>
    </source>
</reference>
<protein>
    <submittedName>
        <fullName evidence="1">Uncharacterized protein</fullName>
    </submittedName>
</protein>
<feature type="non-terminal residue" evidence="1">
    <location>
        <position position="1"/>
    </location>
</feature>
<evidence type="ECO:0000313" key="1">
    <source>
        <dbReference type="EMBL" id="TFK68754.1"/>
    </source>
</evidence>
<evidence type="ECO:0000313" key="2">
    <source>
        <dbReference type="Proteomes" id="UP000308600"/>
    </source>
</evidence>
<keyword evidence="2" id="KW-1185">Reference proteome</keyword>
<name>A0ACD3ASX7_9AGAR</name>
<gene>
    <name evidence="1" type="ORF">BDN72DRAFT_768848</name>
</gene>
<organism evidence="1 2">
    <name type="scientific">Pluteus cervinus</name>
    <dbReference type="NCBI Taxonomy" id="181527"/>
    <lineage>
        <taxon>Eukaryota</taxon>
        <taxon>Fungi</taxon>
        <taxon>Dikarya</taxon>
        <taxon>Basidiomycota</taxon>
        <taxon>Agaricomycotina</taxon>
        <taxon>Agaricomycetes</taxon>
        <taxon>Agaricomycetidae</taxon>
        <taxon>Agaricales</taxon>
        <taxon>Pluteineae</taxon>
        <taxon>Pluteaceae</taxon>
        <taxon>Pluteus</taxon>
    </lineage>
</organism>
<accession>A0ACD3ASX7</accession>